<dbReference type="HOGENOM" id="CLU_2761664_0_0_1"/>
<dbReference type="EMBL" id="CM001223">
    <property type="protein sequence ID" value="AES81428.1"/>
    <property type="molecule type" value="Genomic_DNA"/>
</dbReference>
<reference evidence="1 3" key="2">
    <citation type="journal article" date="2014" name="BMC Genomics">
        <title>An improved genome release (version Mt4.0) for the model legume Medicago truncatula.</title>
        <authorList>
            <person name="Tang H."/>
            <person name="Krishnakumar V."/>
            <person name="Bidwell S."/>
            <person name="Rosen B."/>
            <person name="Chan A."/>
            <person name="Zhou S."/>
            <person name="Gentzbittel L."/>
            <person name="Childs K.L."/>
            <person name="Yandell M."/>
            <person name="Gundlach H."/>
            <person name="Mayer K.F."/>
            <person name="Schwartz D.C."/>
            <person name="Town C.D."/>
        </authorList>
    </citation>
    <scope>GENOME REANNOTATION</scope>
    <source>
        <strain evidence="2 3">cv. Jemalong A17</strain>
    </source>
</reference>
<evidence type="ECO:0000313" key="3">
    <source>
        <dbReference type="Proteomes" id="UP000002051"/>
    </source>
</evidence>
<sequence length="70" mass="8360">MDLSLPKIGEYAEEMATNNNEDHNMWEIDVRLNIFFWLKYVFGPCKYESLGFGPSKFFFLKFISAKFFVF</sequence>
<dbReference type="PaxDb" id="3880-AES81428"/>
<reference evidence="1 3" key="1">
    <citation type="journal article" date="2011" name="Nature">
        <title>The Medicago genome provides insight into the evolution of rhizobial symbioses.</title>
        <authorList>
            <person name="Young N.D."/>
            <person name="Debelle F."/>
            <person name="Oldroyd G.E."/>
            <person name="Geurts R."/>
            <person name="Cannon S.B."/>
            <person name="Udvardi M.K."/>
            <person name="Benedito V.A."/>
            <person name="Mayer K.F."/>
            <person name="Gouzy J."/>
            <person name="Schoof H."/>
            <person name="Van de Peer Y."/>
            <person name="Proost S."/>
            <person name="Cook D.R."/>
            <person name="Meyers B.C."/>
            <person name="Spannagl M."/>
            <person name="Cheung F."/>
            <person name="De Mita S."/>
            <person name="Krishnakumar V."/>
            <person name="Gundlach H."/>
            <person name="Zhou S."/>
            <person name="Mudge J."/>
            <person name="Bharti A.K."/>
            <person name="Murray J.D."/>
            <person name="Naoumkina M.A."/>
            <person name="Rosen B."/>
            <person name="Silverstein K.A."/>
            <person name="Tang H."/>
            <person name="Rombauts S."/>
            <person name="Zhao P.X."/>
            <person name="Zhou P."/>
            <person name="Barbe V."/>
            <person name="Bardou P."/>
            <person name="Bechner M."/>
            <person name="Bellec A."/>
            <person name="Berger A."/>
            <person name="Berges H."/>
            <person name="Bidwell S."/>
            <person name="Bisseling T."/>
            <person name="Choisne N."/>
            <person name="Couloux A."/>
            <person name="Denny R."/>
            <person name="Deshpande S."/>
            <person name="Dai X."/>
            <person name="Doyle J.J."/>
            <person name="Dudez A.M."/>
            <person name="Farmer A.D."/>
            <person name="Fouteau S."/>
            <person name="Franken C."/>
            <person name="Gibelin C."/>
            <person name="Gish J."/>
            <person name="Goldstein S."/>
            <person name="Gonzalez A.J."/>
            <person name="Green P.J."/>
            <person name="Hallab A."/>
            <person name="Hartog M."/>
            <person name="Hua A."/>
            <person name="Humphray S.J."/>
            <person name="Jeong D.H."/>
            <person name="Jing Y."/>
            <person name="Jocker A."/>
            <person name="Kenton S.M."/>
            <person name="Kim D.J."/>
            <person name="Klee K."/>
            <person name="Lai H."/>
            <person name="Lang C."/>
            <person name="Lin S."/>
            <person name="Macmil S.L."/>
            <person name="Magdelenat G."/>
            <person name="Matthews L."/>
            <person name="McCorrison J."/>
            <person name="Monaghan E.L."/>
            <person name="Mun J.H."/>
            <person name="Najar F.Z."/>
            <person name="Nicholson C."/>
            <person name="Noirot C."/>
            <person name="O'Bleness M."/>
            <person name="Paule C.R."/>
            <person name="Poulain J."/>
            <person name="Prion F."/>
            <person name="Qin B."/>
            <person name="Qu C."/>
            <person name="Retzel E.F."/>
            <person name="Riddle C."/>
            <person name="Sallet E."/>
            <person name="Samain S."/>
            <person name="Samson N."/>
            <person name="Sanders I."/>
            <person name="Saurat O."/>
            <person name="Scarpelli C."/>
            <person name="Schiex T."/>
            <person name="Segurens B."/>
            <person name="Severin A.J."/>
            <person name="Sherrier D.J."/>
            <person name="Shi R."/>
            <person name="Sims S."/>
            <person name="Singer S.R."/>
            <person name="Sinharoy S."/>
            <person name="Sterck L."/>
            <person name="Viollet A."/>
            <person name="Wang B.B."/>
            <person name="Wang K."/>
            <person name="Wang M."/>
            <person name="Wang X."/>
            <person name="Warfsmann J."/>
            <person name="Weissenbach J."/>
            <person name="White D.D."/>
            <person name="White J.D."/>
            <person name="Wiley G.B."/>
            <person name="Wincker P."/>
            <person name="Xing Y."/>
            <person name="Yang L."/>
            <person name="Yao Z."/>
            <person name="Ying F."/>
            <person name="Zhai J."/>
            <person name="Zhou L."/>
            <person name="Zuber A."/>
            <person name="Denarie J."/>
            <person name="Dixon R.A."/>
            <person name="May G.D."/>
            <person name="Schwartz D.C."/>
            <person name="Rogers J."/>
            <person name="Quetier F."/>
            <person name="Town C.D."/>
            <person name="Roe B.A."/>
        </authorList>
    </citation>
    <scope>NUCLEOTIDE SEQUENCE [LARGE SCALE GENOMIC DNA]</scope>
    <source>
        <strain evidence="1">A17</strain>
        <strain evidence="2 3">cv. Jemalong A17</strain>
    </source>
</reference>
<evidence type="ECO:0000313" key="1">
    <source>
        <dbReference type="EMBL" id="AES81428.1"/>
    </source>
</evidence>
<dbReference type="AlphaFoldDB" id="G7KUG8"/>
<proteinExistence type="predicted"/>
<evidence type="ECO:0000313" key="2">
    <source>
        <dbReference type="EnsemblPlants" id="AES81428"/>
    </source>
</evidence>
<organism evidence="1 3">
    <name type="scientific">Medicago truncatula</name>
    <name type="common">Barrel medic</name>
    <name type="synonym">Medicago tribuloides</name>
    <dbReference type="NCBI Taxonomy" id="3880"/>
    <lineage>
        <taxon>Eukaryota</taxon>
        <taxon>Viridiplantae</taxon>
        <taxon>Streptophyta</taxon>
        <taxon>Embryophyta</taxon>
        <taxon>Tracheophyta</taxon>
        <taxon>Spermatophyta</taxon>
        <taxon>Magnoliopsida</taxon>
        <taxon>eudicotyledons</taxon>
        <taxon>Gunneridae</taxon>
        <taxon>Pentapetalae</taxon>
        <taxon>rosids</taxon>
        <taxon>fabids</taxon>
        <taxon>Fabales</taxon>
        <taxon>Fabaceae</taxon>
        <taxon>Papilionoideae</taxon>
        <taxon>50 kb inversion clade</taxon>
        <taxon>NPAAA clade</taxon>
        <taxon>Hologalegina</taxon>
        <taxon>IRL clade</taxon>
        <taxon>Trifolieae</taxon>
        <taxon>Medicago</taxon>
    </lineage>
</organism>
<accession>G7KUG8</accession>
<keyword evidence="3" id="KW-1185">Reference proteome</keyword>
<name>G7KUG8_MEDTR</name>
<reference evidence="2" key="3">
    <citation type="submission" date="2015-04" db="UniProtKB">
        <authorList>
            <consortium name="EnsemblPlants"/>
        </authorList>
    </citation>
    <scope>IDENTIFICATION</scope>
    <source>
        <strain evidence="2">cv. Jemalong A17</strain>
    </source>
</reference>
<dbReference type="EnsemblPlants" id="AES81428">
    <property type="protein sequence ID" value="AES81428"/>
    <property type="gene ID" value="MTR_7g092660"/>
</dbReference>
<gene>
    <name evidence="1" type="ordered locus">MTR_7g092660</name>
</gene>
<protein>
    <submittedName>
        <fullName evidence="1 2">Uncharacterized protein</fullName>
    </submittedName>
</protein>
<dbReference type="Proteomes" id="UP000002051">
    <property type="component" value="Unassembled WGS sequence"/>
</dbReference>